<accession>A0A0H5Q1B4</accession>
<sequence length="285" mass="33125">MESSVKDKYIILGFVGFAIVLISAFATLVIADNFNQDNFVRGIVFVCCNLLGWLLYISFQTLIFDTYEIYKIKFGKKETVAETIEVQEELPQNTLEETTSVPAPTLVPEPVPEPSPTKEEVPIQTQPITLAIAPDLHEKNRADYASREQREKEERLRMVMEYCHYYLPRIADQETVNHICTEVDKWMNLHTYTPKPIPSPLTKDINNIPLRHFVWNISERFMYKKYYNGDNRASFIKALFPKAFAETDTSTIKNFKVEPLKTEIPIDEPENGKLDFHYPEDYVRN</sequence>
<name>A0A0H5Q1B4_9ZZZZ</name>
<feature type="compositionally biased region" description="Pro residues" evidence="1">
    <location>
        <begin position="105"/>
        <end position="115"/>
    </location>
</feature>
<protein>
    <submittedName>
        <fullName evidence="3">Uncharacterized protein</fullName>
    </submittedName>
</protein>
<reference evidence="3" key="1">
    <citation type="submission" date="2015-06" db="EMBL/GenBank/DDBJ databases">
        <authorList>
            <person name="Joergensen T."/>
        </authorList>
    </citation>
    <scope>NUCLEOTIDE SEQUENCE</scope>
    <source>
        <strain evidence="3">RGRH0534</strain>
    </source>
</reference>
<keyword evidence="2" id="KW-1133">Transmembrane helix</keyword>
<organism evidence="3">
    <name type="scientific">uncultured prokaryote</name>
    <dbReference type="NCBI Taxonomy" id="198431"/>
    <lineage>
        <taxon>unclassified sequences</taxon>
        <taxon>environmental samples</taxon>
    </lineage>
</organism>
<evidence type="ECO:0000256" key="1">
    <source>
        <dbReference type="SAM" id="MobiDB-lite"/>
    </source>
</evidence>
<proteinExistence type="predicted"/>
<keyword evidence="2" id="KW-0812">Transmembrane</keyword>
<evidence type="ECO:0000313" key="3">
    <source>
        <dbReference type="EMBL" id="CRY95195.1"/>
    </source>
</evidence>
<dbReference type="EMBL" id="LN853167">
    <property type="protein sequence ID" value="CRY95195.1"/>
    <property type="molecule type" value="Genomic_DNA"/>
</dbReference>
<feature type="region of interest" description="Disordered" evidence="1">
    <location>
        <begin position="91"/>
        <end position="120"/>
    </location>
</feature>
<keyword evidence="2" id="KW-0472">Membrane</keyword>
<evidence type="ECO:0000256" key="2">
    <source>
        <dbReference type="SAM" id="Phobius"/>
    </source>
</evidence>
<feature type="compositionally biased region" description="Polar residues" evidence="1">
    <location>
        <begin position="91"/>
        <end position="102"/>
    </location>
</feature>
<feature type="transmembrane region" description="Helical" evidence="2">
    <location>
        <begin position="9"/>
        <end position="31"/>
    </location>
</feature>
<dbReference type="AlphaFoldDB" id="A0A0H5Q1B4"/>
<feature type="transmembrane region" description="Helical" evidence="2">
    <location>
        <begin position="43"/>
        <end position="64"/>
    </location>
</feature>
<reference evidence="3" key="2">
    <citation type="submission" date="2015-07" db="EMBL/GenBank/DDBJ databases">
        <title>Plasmids, circular viruses and viroids from rat gut.</title>
        <authorList>
            <person name="Jorgensen T.J."/>
            <person name="Hansen M.A."/>
            <person name="Xu Z."/>
            <person name="Tabak M.A."/>
            <person name="Sorensen S.J."/>
            <person name="Hansen L.H."/>
        </authorList>
    </citation>
    <scope>NUCLEOTIDE SEQUENCE</scope>
    <source>
        <strain evidence="3">RGRH0534</strain>
    </source>
</reference>